<dbReference type="EMBL" id="CP001650">
    <property type="protein sequence ID" value="ADF54440.1"/>
    <property type="molecule type" value="Genomic_DNA"/>
</dbReference>
<reference evidence="1 2" key="1">
    <citation type="journal article" date="2010" name="BMC Genomics">
        <title>The complete genome of Zunongwangia profunda SM-A87 reveals its adaptation to the deep-sea environment and ecological role in sedimentary organic nitrogen degradation.</title>
        <authorList>
            <person name="Qin Q.L."/>
            <person name="Zhang X.Y."/>
            <person name="Wang X.M."/>
            <person name="Liu G.M."/>
            <person name="Chen X.L."/>
            <person name="Xie B.B."/>
            <person name="Dang H.Y."/>
            <person name="Zhou B.C."/>
            <person name="Yu J."/>
            <person name="Zhang Y.Z."/>
        </authorList>
    </citation>
    <scope>NUCLEOTIDE SEQUENCE [LARGE SCALE GENOMIC DNA]</scope>
    <source>
        <strain evidence="2">DSM 18752 / CCTCC AB 206139 / SM-A87</strain>
    </source>
</reference>
<evidence type="ECO:0000313" key="2">
    <source>
        <dbReference type="Proteomes" id="UP000001654"/>
    </source>
</evidence>
<keyword evidence="2" id="KW-1185">Reference proteome</keyword>
<gene>
    <name evidence="1" type="ordered locus">ZPR_4136</name>
</gene>
<accession>D5BAB4</accession>
<proteinExistence type="predicted"/>
<dbReference type="STRING" id="655815.ZPR_4136"/>
<protein>
    <submittedName>
        <fullName evidence="1">Uncharacterized protein</fullName>
    </submittedName>
</protein>
<dbReference type="Proteomes" id="UP000001654">
    <property type="component" value="Chromosome"/>
</dbReference>
<organism evidence="1 2">
    <name type="scientific">Zunongwangia profunda (strain DSM 18752 / CCTCC AB 206139 / SM-A87)</name>
    <name type="common">Wangia profunda</name>
    <dbReference type="NCBI Taxonomy" id="655815"/>
    <lineage>
        <taxon>Bacteria</taxon>
        <taxon>Pseudomonadati</taxon>
        <taxon>Bacteroidota</taxon>
        <taxon>Flavobacteriia</taxon>
        <taxon>Flavobacteriales</taxon>
        <taxon>Flavobacteriaceae</taxon>
        <taxon>Zunongwangia</taxon>
    </lineage>
</organism>
<sequence length="41" mass="4356">MQSVQLPNVGILLSKKGRDSEGTGVGLKAFVKYQYIGSGTK</sequence>
<dbReference type="HOGENOM" id="CLU_3279174_0_0_10"/>
<evidence type="ECO:0000313" key="1">
    <source>
        <dbReference type="EMBL" id="ADF54440.1"/>
    </source>
</evidence>
<dbReference type="KEGG" id="zpr:ZPR_4136"/>
<dbReference type="AlphaFoldDB" id="D5BAB4"/>
<dbReference type="eggNOG" id="ENOG5033NUB">
    <property type="taxonomic scope" value="Bacteria"/>
</dbReference>
<name>D5BAB4_ZUNPS</name>